<gene>
    <name evidence="6" type="ORF">PYX00_009965</name>
</gene>
<dbReference type="InterPro" id="IPR040115">
    <property type="entry name" value="Lnp"/>
</dbReference>
<feature type="compositionally biased region" description="Basic and acidic residues" evidence="4">
    <location>
        <begin position="281"/>
        <end position="294"/>
    </location>
</feature>
<keyword evidence="3" id="KW-0175">Coiled coil</keyword>
<keyword evidence="2" id="KW-0472">Membrane</keyword>
<dbReference type="GO" id="GO:0008270">
    <property type="term" value="F:zinc ion binding"/>
    <property type="evidence" value="ECO:0007669"/>
    <property type="project" value="UniProtKB-KW"/>
</dbReference>
<feature type="compositionally biased region" description="Basic and acidic residues" evidence="4">
    <location>
        <begin position="375"/>
        <end position="391"/>
    </location>
</feature>
<dbReference type="GO" id="GO:1903373">
    <property type="term" value="P:positive regulation of endoplasmic reticulum tubular network organization"/>
    <property type="evidence" value="ECO:0007669"/>
    <property type="project" value="UniProtKB-UniRule"/>
</dbReference>
<comment type="function">
    <text evidence="2">Plays a role in determining ER morphology.</text>
</comment>
<sequence length="420" mass="47328">MGVIFSRFRKKSSVELLEEVEEEIKELQEDSADTERRHRKITKKLMSYSSVLCISLSVLLYFYFPSQLHTKVILIGLLMLSPVLYYVVNRIISWYYKRKIRSSHSRLNDLKKEKKRLIDEIMEKETYKVAKDILEKYAPETLPEKNAPKLMQLSRSISAVPPNPPPMPQDPRVRSQPITPFAQKNNANMALSPNPSTLSQGFQRRPPVPSQIVSGSKSYVDKLFDYIVGDGPNNRYALICSRCSTHNGMALMEEFEYTAFRCYACHIFNPARKQRPMAPKLESEKTEMEEKVSDQDSSTESSSSVDEGEGDGKAEEEKKEKPGESSPNKETKPASESTPVKPVESSIGVNYCTSVMDISKSNATRRKSGPWNGDFGKDGENKRKSHSKDDDVLTNVSHHVKGDGVDLGSVVNGKLDSEST</sequence>
<evidence type="ECO:0000313" key="6">
    <source>
        <dbReference type="EMBL" id="KAL0267811.1"/>
    </source>
</evidence>
<keyword evidence="2" id="KW-0256">Endoplasmic reticulum</keyword>
<dbReference type="GO" id="GO:0071788">
    <property type="term" value="P:endoplasmic reticulum tubular network maintenance"/>
    <property type="evidence" value="ECO:0007669"/>
    <property type="project" value="UniProtKB-UniRule"/>
</dbReference>
<comment type="similarity">
    <text evidence="1 2">Belongs to the lunapark family.</text>
</comment>
<dbReference type="InterPro" id="IPR019273">
    <property type="entry name" value="Lunapark_Znf"/>
</dbReference>
<comment type="caution">
    <text evidence="6">The sequence shown here is derived from an EMBL/GenBank/DDBJ whole genome shotgun (WGS) entry which is preliminary data.</text>
</comment>
<evidence type="ECO:0000259" key="5">
    <source>
        <dbReference type="Pfam" id="PF10058"/>
    </source>
</evidence>
<comment type="subcellular location">
    <subcellularLocation>
        <location evidence="2">Endoplasmic reticulum membrane</location>
        <topology evidence="2">Multi-pass membrane protein</topology>
    </subcellularLocation>
</comment>
<keyword evidence="2" id="KW-0863">Zinc-finger</keyword>
<feature type="compositionally biased region" description="Basic and acidic residues" evidence="4">
    <location>
        <begin position="310"/>
        <end position="333"/>
    </location>
</feature>
<feature type="coiled-coil region" evidence="3">
    <location>
        <begin position="10"/>
        <end position="44"/>
    </location>
</feature>
<feature type="region of interest" description="Disordered" evidence="4">
    <location>
        <begin position="275"/>
        <end position="420"/>
    </location>
</feature>
<comment type="domain">
    <text evidence="2">The C4-type zinc finger motif is necessary both for its ER three-way tubular junction localization and formation.</text>
</comment>
<dbReference type="AlphaFoldDB" id="A0AAW2HDF1"/>
<dbReference type="PANTHER" id="PTHR22166:SF12">
    <property type="entry name" value="ENDOPLASMIC RETICULUM JUNCTION FORMATION PROTEIN LUNAPARK"/>
    <property type="match status" value="1"/>
</dbReference>
<keyword evidence="2" id="KW-0479">Metal-binding</keyword>
<feature type="domain" description="Lunapark zinc ribbon" evidence="5">
    <location>
        <begin position="220"/>
        <end position="269"/>
    </location>
</feature>
<keyword evidence="2" id="KW-0812">Transmembrane</keyword>
<feature type="transmembrane region" description="Helical" evidence="2">
    <location>
        <begin position="45"/>
        <end position="64"/>
    </location>
</feature>
<name>A0AAW2HDF1_9NEOP</name>
<accession>A0AAW2HDF1</accession>
<evidence type="ECO:0000256" key="2">
    <source>
        <dbReference type="RuleBase" id="RU367073"/>
    </source>
</evidence>
<dbReference type="Pfam" id="PF10058">
    <property type="entry name" value="Zn_ribbon_10"/>
    <property type="match status" value="1"/>
</dbReference>
<reference evidence="6" key="1">
    <citation type="journal article" date="2024" name="Gigascience">
        <title>Chromosome-level genome of the poultry shaft louse Menopon gallinae provides insight into the host-switching and adaptive evolution of parasitic lice.</title>
        <authorList>
            <person name="Xu Y."/>
            <person name="Ma L."/>
            <person name="Liu S."/>
            <person name="Liang Y."/>
            <person name="Liu Q."/>
            <person name="He Z."/>
            <person name="Tian L."/>
            <person name="Duan Y."/>
            <person name="Cai W."/>
            <person name="Li H."/>
            <person name="Song F."/>
        </authorList>
    </citation>
    <scope>NUCLEOTIDE SEQUENCE</scope>
    <source>
        <strain evidence="6">Cailab_2023a</strain>
    </source>
</reference>
<feature type="compositionally biased region" description="Low complexity" evidence="4">
    <location>
        <begin position="295"/>
        <end position="305"/>
    </location>
</feature>
<protein>
    <recommendedName>
        <fullName evidence="2">Endoplasmic reticulum junction formation protein lunapark</fullName>
    </recommendedName>
</protein>
<proteinExistence type="inferred from homology"/>
<evidence type="ECO:0000256" key="1">
    <source>
        <dbReference type="ARBA" id="ARBA00009940"/>
    </source>
</evidence>
<dbReference type="EMBL" id="JARGDH010000005">
    <property type="protein sequence ID" value="KAL0267811.1"/>
    <property type="molecule type" value="Genomic_DNA"/>
</dbReference>
<keyword evidence="2" id="KW-1133">Transmembrane helix</keyword>
<feature type="transmembrane region" description="Helical" evidence="2">
    <location>
        <begin position="70"/>
        <end position="88"/>
    </location>
</feature>
<dbReference type="GO" id="GO:0098826">
    <property type="term" value="C:endoplasmic reticulum tubular network membrane"/>
    <property type="evidence" value="ECO:0007669"/>
    <property type="project" value="UniProtKB-UniRule"/>
</dbReference>
<evidence type="ECO:0000256" key="3">
    <source>
        <dbReference type="SAM" id="Coils"/>
    </source>
</evidence>
<organism evidence="6">
    <name type="scientific">Menopon gallinae</name>
    <name type="common">poultry shaft louse</name>
    <dbReference type="NCBI Taxonomy" id="328185"/>
    <lineage>
        <taxon>Eukaryota</taxon>
        <taxon>Metazoa</taxon>
        <taxon>Ecdysozoa</taxon>
        <taxon>Arthropoda</taxon>
        <taxon>Hexapoda</taxon>
        <taxon>Insecta</taxon>
        <taxon>Pterygota</taxon>
        <taxon>Neoptera</taxon>
        <taxon>Paraneoptera</taxon>
        <taxon>Psocodea</taxon>
        <taxon>Troctomorpha</taxon>
        <taxon>Phthiraptera</taxon>
        <taxon>Amblycera</taxon>
        <taxon>Menoponidae</taxon>
        <taxon>Menopon</taxon>
    </lineage>
</organism>
<keyword evidence="2" id="KW-0862">Zinc</keyword>
<feature type="coiled-coil region" evidence="3">
    <location>
        <begin position="100"/>
        <end position="127"/>
    </location>
</feature>
<evidence type="ECO:0000256" key="4">
    <source>
        <dbReference type="SAM" id="MobiDB-lite"/>
    </source>
</evidence>
<dbReference type="PANTHER" id="PTHR22166">
    <property type="entry name" value="ENDOPLASMIC RETICULUM JUNCTION FORMATION PROTEIN LUNAPARK"/>
    <property type="match status" value="1"/>
</dbReference>